<sequence length="105" mass="11906">SSNRRRNDSIIRLLRSRRDNNTISRPRTRLHLRMNLGNTSLGLRTFANGISRIRRATPKGTTTFLLRREELRILATSPFLFLLAPLLVTDSTTINWASRSTAASG</sequence>
<name>A0A392RP32_9FABA</name>
<evidence type="ECO:0000313" key="1">
    <source>
        <dbReference type="EMBL" id="MCI37530.1"/>
    </source>
</evidence>
<evidence type="ECO:0000313" key="2">
    <source>
        <dbReference type="Proteomes" id="UP000265520"/>
    </source>
</evidence>
<comment type="caution">
    <text evidence="1">The sequence shown here is derived from an EMBL/GenBank/DDBJ whole genome shotgun (WGS) entry which is preliminary data.</text>
</comment>
<keyword evidence="2" id="KW-1185">Reference proteome</keyword>
<protein>
    <submittedName>
        <fullName evidence="1">Uncharacterized protein</fullName>
    </submittedName>
</protein>
<accession>A0A392RP32</accession>
<feature type="non-terminal residue" evidence="1">
    <location>
        <position position="1"/>
    </location>
</feature>
<reference evidence="1 2" key="1">
    <citation type="journal article" date="2018" name="Front. Plant Sci.">
        <title>Red Clover (Trifolium pratense) and Zigzag Clover (T. medium) - A Picture of Genomic Similarities and Differences.</title>
        <authorList>
            <person name="Dluhosova J."/>
            <person name="Istvanek J."/>
            <person name="Nedelnik J."/>
            <person name="Repkova J."/>
        </authorList>
    </citation>
    <scope>NUCLEOTIDE SEQUENCE [LARGE SCALE GENOMIC DNA]</scope>
    <source>
        <strain evidence="2">cv. 10/8</strain>
        <tissue evidence="1">Leaf</tissue>
    </source>
</reference>
<dbReference type="Proteomes" id="UP000265520">
    <property type="component" value="Unassembled WGS sequence"/>
</dbReference>
<organism evidence="1 2">
    <name type="scientific">Trifolium medium</name>
    <dbReference type="NCBI Taxonomy" id="97028"/>
    <lineage>
        <taxon>Eukaryota</taxon>
        <taxon>Viridiplantae</taxon>
        <taxon>Streptophyta</taxon>
        <taxon>Embryophyta</taxon>
        <taxon>Tracheophyta</taxon>
        <taxon>Spermatophyta</taxon>
        <taxon>Magnoliopsida</taxon>
        <taxon>eudicotyledons</taxon>
        <taxon>Gunneridae</taxon>
        <taxon>Pentapetalae</taxon>
        <taxon>rosids</taxon>
        <taxon>fabids</taxon>
        <taxon>Fabales</taxon>
        <taxon>Fabaceae</taxon>
        <taxon>Papilionoideae</taxon>
        <taxon>50 kb inversion clade</taxon>
        <taxon>NPAAA clade</taxon>
        <taxon>Hologalegina</taxon>
        <taxon>IRL clade</taxon>
        <taxon>Trifolieae</taxon>
        <taxon>Trifolium</taxon>
    </lineage>
</organism>
<proteinExistence type="predicted"/>
<dbReference type="EMBL" id="LXQA010245542">
    <property type="protein sequence ID" value="MCI37530.1"/>
    <property type="molecule type" value="Genomic_DNA"/>
</dbReference>
<dbReference type="AlphaFoldDB" id="A0A392RP32"/>